<reference evidence="2 3" key="1">
    <citation type="submission" date="2015-09" db="EMBL/GenBank/DDBJ databases">
        <title>Draft genome of a European isolate of the apple canker pathogen Neonectria ditissima.</title>
        <authorList>
            <person name="Gomez-Cortecero A."/>
            <person name="Harrison R.J."/>
            <person name="Armitage A.D."/>
        </authorList>
    </citation>
    <scope>NUCLEOTIDE SEQUENCE [LARGE SCALE GENOMIC DNA]</scope>
    <source>
        <strain evidence="2 3">R09/05</strain>
    </source>
</reference>
<dbReference type="Proteomes" id="UP000050424">
    <property type="component" value="Unassembled WGS sequence"/>
</dbReference>
<dbReference type="STRING" id="78410.A0A0P7BGB4"/>
<protein>
    <submittedName>
        <fullName evidence="2">Uncharacterized protein</fullName>
    </submittedName>
</protein>
<gene>
    <name evidence="2" type="ORF">AK830_g7384</name>
</gene>
<dbReference type="EMBL" id="LKCW01000114">
    <property type="protein sequence ID" value="KPM39171.1"/>
    <property type="molecule type" value="Genomic_DNA"/>
</dbReference>
<evidence type="ECO:0000313" key="2">
    <source>
        <dbReference type="EMBL" id="KPM39171.1"/>
    </source>
</evidence>
<comment type="caution">
    <text evidence="2">The sequence shown here is derived from an EMBL/GenBank/DDBJ whole genome shotgun (WGS) entry which is preliminary data.</text>
</comment>
<dbReference type="OrthoDB" id="5242875at2759"/>
<proteinExistence type="predicted"/>
<accession>A0A0P7BGB4</accession>
<organism evidence="2 3">
    <name type="scientific">Neonectria ditissima</name>
    <dbReference type="NCBI Taxonomy" id="78410"/>
    <lineage>
        <taxon>Eukaryota</taxon>
        <taxon>Fungi</taxon>
        <taxon>Dikarya</taxon>
        <taxon>Ascomycota</taxon>
        <taxon>Pezizomycotina</taxon>
        <taxon>Sordariomycetes</taxon>
        <taxon>Hypocreomycetidae</taxon>
        <taxon>Hypocreales</taxon>
        <taxon>Nectriaceae</taxon>
        <taxon>Neonectria</taxon>
    </lineage>
</organism>
<evidence type="ECO:0000256" key="1">
    <source>
        <dbReference type="SAM" id="MobiDB-lite"/>
    </source>
</evidence>
<feature type="region of interest" description="Disordered" evidence="1">
    <location>
        <begin position="611"/>
        <end position="631"/>
    </location>
</feature>
<name>A0A0P7BGB4_9HYPO</name>
<sequence length="631" mass="70269">MAHDLAPGAVYKNHRQLPSVIPTHTLPDIREDSIIIGVCGVPATEDALLREKDGWFMSDFCAFNFLLKGLGSKQTWMTASSEASFLEFISAHPEHEPGLLHGNPYNDRKVVFSESLLEKKELTAFTAHSPSDLVQKFLKELKDATSLAKTSMPPRPIVLLIFGHGTESLGVRVDYSKSFLSDAPNELLMFRDINSAIASDIPTTIITTACYSGGWAIKPDVNMTILTAADACDPDASESSIEPETSKSWNLSKSIGRACGSIFASTIIESLSASTSPLLEAGSHLVEGVSQSLQPQAASSTQTETYNAFCHTILETLKERITRMPEQHVFCFSAQDDEWAQCWMARVGIPLEYFKARWDQLPVYVATMPNNYTNWNPTKIYDPTNSSDPGSELLRGGISTKSMALPLGLRGVGVGRNALDHIRQSMRMVAWKLANSCPGDLQIGPNLRNRGVFLAYAGGENFSPEHEEALLDIIIYRDQVSTYVDYLVRLHGLPKAQGKTTLEWDRDWWGYRGNFRTQRWKDIAQEMHRHGPWWKRKGRAGEGFGRAQHYLMDCIYQSEFSISAARALIQEMAQNFQKSGMEVRKDVLKNRSVRHQAGTWLRTIGKTMRSLSPVKKGPQRASVGGTFNKGN</sequence>
<dbReference type="AlphaFoldDB" id="A0A0P7BGB4"/>
<evidence type="ECO:0000313" key="3">
    <source>
        <dbReference type="Proteomes" id="UP000050424"/>
    </source>
</evidence>
<keyword evidence="3" id="KW-1185">Reference proteome</keyword>